<reference evidence="2 3" key="1">
    <citation type="journal article" date="2013" name="Appl. Environ. Microbiol.">
        <title>The genome of the alga-associated marine flavobacterium Formosa agariphila KMM 3901T reveals a broad potential for degradation of algal polysaccharides.</title>
        <authorList>
            <person name="Mann A.J."/>
            <person name="Hahnke R.L."/>
            <person name="Huang S."/>
            <person name="Werner J."/>
            <person name="Xing P."/>
            <person name="Barbeyron T."/>
            <person name="Huettel B."/>
            <person name="Stueber K."/>
            <person name="Reinhardt R."/>
            <person name="Harder J."/>
            <person name="Gloeckner F.O."/>
            <person name="Amann R.I."/>
            <person name="Teeling H."/>
        </authorList>
    </citation>
    <scope>NUCLEOTIDE SEQUENCE [LARGE SCALE GENOMIC DNA]</scope>
    <source>
        <strain evidence="3">DSM 15362 / KCTC 12365 / LMG 23005 / KMM 3901</strain>
    </source>
</reference>
<dbReference type="PATRIC" id="fig|1347342.6.peg.715"/>
<feature type="non-terminal residue" evidence="2">
    <location>
        <position position="1"/>
    </location>
</feature>
<evidence type="ECO:0000259" key="1">
    <source>
        <dbReference type="Pfam" id="PF18863"/>
    </source>
</evidence>
<dbReference type="STRING" id="1347342.BN863_7100"/>
<protein>
    <recommendedName>
        <fullName evidence="1">HEPN AbiJ-N-terminal domain-containing protein</fullName>
    </recommendedName>
</protein>
<name>T2KHU5_FORAG</name>
<evidence type="ECO:0000313" key="2">
    <source>
        <dbReference type="EMBL" id="CDF78422.1"/>
    </source>
</evidence>
<dbReference type="AlphaFoldDB" id="T2KHU5"/>
<dbReference type="EMBL" id="HG315671">
    <property type="protein sequence ID" value="CDF78422.1"/>
    <property type="molecule type" value="Genomic_DNA"/>
</dbReference>
<organism evidence="2 3">
    <name type="scientific">Formosa agariphila (strain DSM 15362 / KCTC 12365 / LMG 23005 / KMM 3901 / M-2Alg 35-1)</name>
    <dbReference type="NCBI Taxonomy" id="1347342"/>
    <lineage>
        <taxon>Bacteria</taxon>
        <taxon>Pseudomonadati</taxon>
        <taxon>Bacteroidota</taxon>
        <taxon>Flavobacteriia</taxon>
        <taxon>Flavobacteriales</taxon>
        <taxon>Flavobacteriaceae</taxon>
        <taxon>Formosa</taxon>
    </lineage>
</organism>
<dbReference type="HOGENOM" id="CLU_075001_0_0_10"/>
<proteinExistence type="predicted"/>
<sequence>VYCIFFVNYFEQIINKENTVHTKSSSNYYFFKTLWIEFYNLTIDNIPYYKRDLLTKIKKHFFDCEWYEVYDFIEFIIQNPDPAYPELLIDSFNHSLKKELSGYRIISKNIVRITNENELTEINKIIESEKSELNTVKIHIQTAISKLSDKKEPDYRNSIKESISALEALCKIISGNKKDSLKTSLTKINEKISIHNGLMQGFLKIYGYTSDSDGIRHAMLEKDNLQQEDAILMLVMCSSFINYIVTKSEQNGLIE</sequence>
<evidence type="ECO:0000313" key="3">
    <source>
        <dbReference type="Proteomes" id="UP000016160"/>
    </source>
</evidence>
<accession>T2KHU5</accession>
<gene>
    <name evidence="2" type="ORF">BN863_7100</name>
</gene>
<dbReference type="Pfam" id="PF18863">
    <property type="entry name" value="AbiJ_NTD4"/>
    <property type="match status" value="1"/>
</dbReference>
<keyword evidence="3" id="KW-1185">Reference proteome</keyword>
<dbReference type="Proteomes" id="UP000016160">
    <property type="component" value="Chromosome"/>
</dbReference>
<dbReference type="InterPro" id="IPR049503">
    <property type="entry name" value="AbiJ_NTD4"/>
</dbReference>
<feature type="domain" description="HEPN AbiJ-N-terminal" evidence="1">
    <location>
        <begin position="10"/>
        <end position="127"/>
    </location>
</feature>
<dbReference type="eggNOG" id="ENOG5030H02">
    <property type="taxonomic scope" value="Bacteria"/>
</dbReference>